<dbReference type="Proteomes" id="UP000595437">
    <property type="component" value="Chromosome 5"/>
</dbReference>
<evidence type="ECO:0000313" key="3">
    <source>
        <dbReference type="Proteomes" id="UP000595437"/>
    </source>
</evidence>
<evidence type="ECO:0000313" key="2">
    <source>
        <dbReference type="EMBL" id="QQP54939.1"/>
    </source>
</evidence>
<proteinExistence type="predicted"/>
<dbReference type="EMBL" id="CP045894">
    <property type="protein sequence ID" value="QQP54939.1"/>
    <property type="molecule type" value="Genomic_DNA"/>
</dbReference>
<organism evidence="2 3">
    <name type="scientific">Caligus rogercresseyi</name>
    <name type="common">Sea louse</name>
    <dbReference type="NCBI Taxonomy" id="217165"/>
    <lineage>
        <taxon>Eukaryota</taxon>
        <taxon>Metazoa</taxon>
        <taxon>Ecdysozoa</taxon>
        <taxon>Arthropoda</taxon>
        <taxon>Crustacea</taxon>
        <taxon>Multicrustacea</taxon>
        <taxon>Hexanauplia</taxon>
        <taxon>Copepoda</taxon>
        <taxon>Siphonostomatoida</taxon>
        <taxon>Caligidae</taxon>
        <taxon>Caligus</taxon>
    </lineage>
</organism>
<dbReference type="PANTHER" id="PTHR23122">
    <property type="entry name" value="MEMBRANE-ASSOCIATED GUANYLATE KINASE MAGUK"/>
    <property type="match status" value="1"/>
</dbReference>
<reference evidence="3" key="1">
    <citation type="submission" date="2021-01" db="EMBL/GenBank/DDBJ databases">
        <title>Caligus Genome Assembly.</title>
        <authorList>
            <person name="Gallardo-Escarate C."/>
        </authorList>
    </citation>
    <scope>NUCLEOTIDE SEQUENCE [LARGE SCALE GENOMIC DNA]</scope>
</reference>
<dbReference type="OrthoDB" id="43580at2759"/>
<dbReference type="Pfam" id="PF00625">
    <property type="entry name" value="Guanylate_kin"/>
    <property type="match status" value="1"/>
</dbReference>
<feature type="domain" description="Guanylate kinase-like" evidence="1">
    <location>
        <begin position="1"/>
        <end position="79"/>
    </location>
</feature>
<dbReference type="InterPro" id="IPR027417">
    <property type="entry name" value="P-loop_NTPase"/>
</dbReference>
<accession>A0A7T8KFG5</accession>
<dbReference type="Gene3D" id="3.40.50.300">
    <property type="entry name" value="P-loop containing nucleotide triphosphate hydrolases"/>
    <property type="match status" value="1"/>
</dbReference>
<dbReference type="SUPFAM" id="SSF52540">
    <property type="entry name" value="P-loop containing nucleoside triphosphate hydrolases"/>
    <property type="match status" value="1"/>
</dbReference>
<dbReference type="PROSITE" id="PS50052">
    <property type="entry name" value="GUANYLATE_KINASE_2"/>
    <property type="match status" value="1"/>
</dbReference>
<dbReference type="AlphaFoldDB" id="A0A7T8KFG5"/>
<dbReference type="InterPro" id="IPR008145">
    <property type="entry name" value="GK/Ca_channel_bsu"/>
</dbReference>
<feature type="non-terminal residue" evidence="2">
    <location>
        <position position="1"/>
    </location>
</feature>
<keyword evidence="3" id="KW-1185">Reference proteome</keyword>
<dbReference type="Gene3D" id="3.30.63.10">
    <property type="entry name" value="Guanylate Kinase phosphate binding domain"/>
    <property type="match status" value="1"/>
</dbReference>
<name>A0A7T8KFG5_CALRO</name>
<protein>
    <submittedName>
        <fullName evidence="2">MAGUK p55 subfamily member 5-A</fullName>
    </submittedName>
</protein>
<dbReference type="InterPro" id="IPR008144">
    <property type="entry name" value="Guanylate_kin-like_dom"/>
</dbReference>
<sequence>MFSLPDTSQDSKEFHFISRLQFEKDILARKFVEHGEYDKSYYGTSFEAIRSVISSGKICCLKILKSSDFMPYVVFVAPP</sequence>
<evidence type="ECO:0000259" key="1">
    <source>
        <dbReference type="PROSITE" id="PS50052"/>
    </source>
</evidence>
<dbReference type="InterPro" id="IPR050716">
    <property type="entry name" value="MAGUK"/>
</dbReference>
<gene>
    <name evidence="2" type="ORF">FKW44_007936</name>
</gene>